<gene>
    <name evidence="1" type="ORF">Tci_863856</name>
</gene>
<protein>
    <submittedName>
        <fullName evidence="1">Uncharacterized protein</fullName>
    </submittedName>
</protein>
<dbReference type="EMBL" id="BKCJ011134333">
    <property type="protein sequence ID" value="GFC91886.1"/>
    <property type="molecule type" value="Genomic_DNA"/>
</dbReference>
<reference evidence="1" key="1">
    <citation type="journal article" date="2019" name="Sci. Rep.">
        <title>Draft genome of Tanacetum cinerariifolium, the natural source of mosquito coil.</title>
        <authorList>
            <person name="Yamashiro T."/>
            <person name="Shiraishi A."/>
            <person name="Satake H."/>
            <person name="Nakayama K."/>
        </authorList>
    </citation>
    <scope>NUCLEOTIDE SEQUENCE</scope>
</reference>
<evidence type="ECO:0000313" key="1">
    <source>
        <dbReference type="EMBL" id="GFC91886.1"/>
    </source>
</evidence>
<name>A0A699S350_TANCI</name>
<accession>A0A699S350</accession>
<comment type="caution">
    <text evidence="1">The sequence shown here is derived from an EMBL/GenBank/DDBJ whole genome shotgun (WGS) entry which is preliminary data.</text>
</comment>
<sequence length="143" mass="14924">PNAGRADGHVVELAEYFHQRAAQFLLYQLAGLLHGEGRHVALQLFKLVDKRLGQQVGAVAEGLGQLDKPPALSLPPTFPYDAPPTPAGRAARPRYRKGLGLGRSAGAAGLCAARAGAVGGGPGYSPRTIGRAKDCQCLAEVFD</sequence>
<dbReference type="AlphaFoldDB" id="A0A699S350"/>
<feature type="non-terminal residue" evidence="1">
    <location>
        <position position="143"/>
    </location>
</feature>
<feature type="non-terminal residue" evidence="1">
    <location>
        <position position="1"/>
    </location>
</feature>
<organism evidence="1">
    <name type="scientific">Tanacetum cinerariifolium</name>
    <name type="common">Dalmatian daisy</name>
    <name type="synonym">Chrysanthemum cinerariifolium</name>
    <dbReference type="NCBI Taxonomy" id="118510"/>
    <lineage>
        <taxon>Eukaryota</taxon>
        <taxon>Viridiplantae</taxon>
        <taxon>Streptophyta</taxon>
        <taxon>Embryophyta</taxon>
        <taxon>Tracheophyta</taxon>
        <taxon>Spermatophyta</taxon>
        <taxon>Magnoliopsida</taxon>
        <taxon>eudicotyledons</taxon>
        <taxon>Gunneridae</taxon>
        <taxon>Pentapetalae</taxon>
        <taxon>asterids</taxon>
        <taxon>campanulids</taxon>
        <taxon>Asterales</taxon>
        <taxon>Asteraceae</taxon>
        <taxon>Asteroideae</taxon>
        <taxon>Anthemideae</taxon>
        <taxon>Anthemidinae</taxon>
        <taxon>Tanacetum</taxon>
    </lineage>
</organism>
<proteinExistence type="predicted"/>